<evidence type="ECO:0000313" key="2">
    <source>
        <dbReference type="Proteomes" id="UP001280121"/>
    </source>
</evidence>
<proteinExistence type="predicted"/>
<keyword evidence="2" id="KW-1185">Reference proteome</keyword>
<reference evidence="1" key="1">
    <citation type="journal article" date="2023" name="Plant J.">
        <title>Genome sequences and population genomics provide insights into the demographic history, inbreeding, and mutation load of two 'living fossil' tree species of Dipteronia.</title>
        <authorList>
            <person name="Feng Y."/>
            <person name="Comes H.P."/>
            <person name="Chen J."/>
            <person name="Zhu S."/>
            <person name="Lu R."/>
            <person name="Zhang X."/>
            <person name="Li P."/>
            <person name="Qiu J."/>
            <person name="Olsen K.M."/>
            <person name="Qiu Y."/>
        </authorList>
    </citation>
    <scope>NUCLEOTIDE SEQUENCE</scope>
    <source>
        <strain evidence="1">KIB01</strain>
    </source>
</reference>
<sequence>DQPMMKVLSNLLSMVSRDEFASICITSWEIWENRNSTLHGVKQREPDVLVAWAETLLSEFMGSLSALNSHDTSHFNMPCYDWIAPPPGQLKLNSGVVMHDGAWLWVWVLQSRMTRGK</sequence>
<dbReference type="Proteomes" id="UP001280121">
    <property type="component" value="Unassembled WGS sequence"/>
</dbReference>
<feature type="non-terminal residue" evidence="1">
    <location>
        <position position="1"/>
    </location>
</feature>
<dbReference type="EMBL" id="JANJYI010000001">
    <property type="protein sequence ID" value="KAK2663224.1"/>
    <property type="molecule type" value="Genomic_DNA"/>
</dbReference>
<accession>A0AAD9XP86</accession>
<dbReference type="AlphaFoldDB" id="A0AAD9XP86"/>
<gene>
    <name evidence="1" type="ORF">Ddye_001798</name>
</gene>
<protein>
    <submittedName>
        <fullName evidence="1">Uncharacterized protein</fullName>
    </submittedName>
</protein>
<comment type="caution">
    <text evidence="1">The sequence shown here is derived from an EMBL/GenBank/DDBJ whole genome shotgun (WGS) entry which is preliminary data.</text>
</comment>
<name>A0AAD9XP86_9ROSI</name>
<organism evidence="1 2">
    <name type="scientific">Dipteronia dyeriana</name>
    <dbReference type="NCBI Taxonomy" id="168575"/>
    <lineage>
        <taxon>Eukaryota</taxon>
        <taxon>Viridiplantae</taxon>
        <taxon>Streptophyta</taxon>
        <taxon>Embryophyta</taxon>
        <taxon>Tracheophyta</taxon>
        <taxon>Spermatophyta</taxon>
        <taxon>Magnoliopsida</taxon>
        <taxon>eudicotyledons</taxon>
        <taxon>Gunneridae</taxon>
        <taxon>Pentapetalae</taxon>
        <taxon>rosids</taxon>
        <taxon>malvids</taxon>
        <taxon>Sapindales</taxon>
        <taxon>Sapindaceae</taxon>
        <taxon>Hippocastanoideae</taxon>
        <taxon>Acereae</taxon>
        <taxon>Dipteronia</taxon>
    </lineage>
</organism>
<evidence type="ECO:0000313" key="1">
    <source>
        <dbReference type="EMBL" id="KAK2663224.1"/>
    </source>
</evidence>